<feature type="region of interest" description="Disordered" evidence="1">
    <location>
        <begin position="278"/>
        <end position="346"/>
    </location>
</feature>
<dbReference type="PANTHER" id="PTHR42767">
    <property type="entry name" value="ENDO-BETA-1,6-GALACTANASE"/>
    <property type="match status" value="1"/>
</dbReference>
<protein>
    <recommendedName>
        <fullName evidence="3">Endo-beta-1,6-galactanase-like domain-containing protein</fullName>
    </recommendedName>
</protein>
<feature type="region of interest" description="Disordered" evidence="1">
    <location>
        <begin position="97"/>
        <end position="124"/>
    </location>
</feature>
<dbReference type="SUPFAM" id="SSF51445">
    <property type="entry name" value="(Trans)glycosidases"/>
    <property type="match status" value="1"/>
</dbReference>
<dbReference type="Pfam" id="PF14587">
    <property type="entry name" value="Glyco_hydr_30_2"/>
    <property type="match status" value="1"/>
</dbReference>
<evidence type="ECO:0000313" key="5">
    <source>
        <dbReference type="Proteomes" id="UP000319731"/>
    </source>
</evidence>
<dbReference type="PANTHER" id="PTHR42767:SF1">
    <property type="entry name" value="ENDO-BETA-1,6-GALACTANASE-LIKE DOMAIN-CONTAINING PROTEIN"/>
    <property type="match status" value="1"/>
</dbReference>
<keyword evidence="2" id="KW-0472">Membrane</keyword>
<dbReference type="InterPro" id="IPR039743">
    <property type="entry name" value="6GAL/EXGAL"/>
</dbReference>
<name>A0A507BYM8_9FUNG</name>
<dbReference type="InterPro" id="IPR013780">
    <property type="entry name" value="Glyco_hydro_b"/>
</dbReference>
<feature type="compositionally biased region" description="Basic residues" evidence="1">
    <location>
        <begin position="1"/>
        <end position="11"/>
    </location>
</feature>
<dbReference type="GO" id="GO:0004553">
    <property type="term" value="F:hydrolase activity, hydrolyzing O-glycosyl compounds"/>
    <property type="evidence" value="ECO:0007669"/>
    <property type="project" value="InterPro"/>
</dbReference>
<evidence type="ECO:0000259" key="3">
    <source>
        <dbReference type="Pfam" id="PF14587"/>
    </source>
</evidence>
<feature type="compositionally biased region" description="Low complexity" evidence="1">
    <location>
        <begin position="149"/>
        <end position="171"/>
    </location>
</feature>
<feature type="region of interest" description="Disordered" evidence="1">
    <location>
        <begin position="195"/>
        <end position="220"/>
    </location>
</feature>
<dbReference type="EMBL" id="QEAO01000029">
    <property type="protein sequence ID" value="TPX32522.1"/>
    <property type="molecule type" value="Genomic_DNA"/>
</dbReference>
<organism evidence="4 5">
    <name type="scientific">Synchytrium microbalum</name>
    <dbReference type="NCBI Taxonomy" id="1806994"/>
    <lineage>
        <taxon>Eukaryota</taxon>
        <taxon>Fungi</taxon>
        <taxon>Fungi incertae sedis</taxon>
        <taxon>Chytridiomycota</taxon>
        <taxon>Chytridiomycota incertae sedis</taxon>
        <taxon>Chytridiomycetes</taxon>
        <taxon>Synchytriales</taxon>
        <taxon>Synchytriaceae</taxon>
        <taxon>Synchytrium</taxon>
    </lineage>
</organism>
<dbReference type="Gene3D" id="2.60.40.1180">
    <property type="entry name" value="Golgi alpha-mannosidase II"/>
    <property type="match status" value="1"/>
</dbReference>
<keyword evidence="2" id="KW-1133">Transmembrane helix</keyword>
<evidence type="ECO:0000256" key="2">
    <source>
        <dbReference type="SAM" id="Phobius"/>
    </source>
</evidence>
<comment type="caution">
    <text evidence="4">The sequence shown here is derived from an EMBL/GenBank/DDBJ whole genome shotgun (WGS) entry which is preliminary data.</text>
</comment>
<evidence type="ECO:0000313" key="4">
    <source>
        <dbReference type="EMBL" id="TPX32522.1"/>
    </source>
</evidence>
<keyword evidence="5" id="KW-1185">Reference proteome</keyword>
<dbReference type="STRING" id="1806994.A0A507BYM8"/>
<dbReference type="Gene3D" id="3.20.20.80">
    <property type="entry name" value="Glycosidases"/>
    <property type="match status" value="1"/>
</dbReference>
<feature type="compositionally biased region" description="Polar residues" evidence="1">
    <location>
        <begin position="195"/>
        <end position="206"/>
    </location>
</feature>
<keyword evidence="2" id="KW-0812">Transmembrane</keyword>
<feature type="region of interest" description="Disordered" evidence="1">
    <location>
        <begin position="149"/>
        <end position="183"/>
    </location>
</feature>
<dbReference type="OrthoDB" id="2012278at2759"/>
<feature type="region of interest" description="Disordered" evidence="1">
    <location>
        <begin position="1"/>
        <end position="46"/>
    </location>
</feature>
<dbReference type="GeneID" id="42005568"/>
<dbReference type="RefSeq" id="XP_031023709.1">
    <property type="nucleotide sequence ID" value="XM_031170271.1"/>
</dbReference>
<dbReference type="InterPro" id="IPR017853">
    <property type="entry name" value="GH"/>
</dbReference>
<reference evidence="4 5" key="1">
    <citation type="journal article" date="2019" name="Sci. Rep.">
        <title>Comparative genomics of chytrid fungi reveal insights into the obligate biotrophic and pathogenic lifestyle of Synchytrium endobioticum.</title>
        <authorList>
            <person name="van de Vossenberg B.T.L.H."/>
            <person name="Warris S."/>
            <person name="Nguyen H.D.T."/>
            <person name="van Gent-Pelzer M.P.E."/>
            <person name="Joly D.L."/>
            <person name="van de Geest H.C."/>
            <person name="Bonants P.J.M."/>
            <person name="Smith D.S."/>
            <person name="Levesque C.A."/>
            <person name="van der Lee T.A.J."/>
        </authorList>
    </citation>
    <scope>NUCLEOTIDE SEQUENCE [LARGE SCALE GENOMIC DNA]</scope>
    <source>
        <strain evidence="4 5">JEL517</strain>
    </source>
</reference>
<sequence length="960" mass="107665">MAQQQKSRRNGQPRNHGGVPPGFIPVQDPRYDMGGQQPAFDPYLQQPDAYGYPPYGAQVPPHMMPPHSPQMQHQQQQVMMMDQQQGFMPRPPTPEKNMALDGSGRPIPQRRTPPGSPRLRSPTVVPAFPISPLQHEQDMMMMQQQQDMMMQQDIAMQQQQQQQYYQQQQQQQPPPRNDENPAVRIPMRGISTMQGFENQDPQQQEQPVVIPRRKMSTSRHENPMVETVDPLRYDQPQQQQYDYGNAAGPVTPPVVIPTRQNSYNSEDNKDKIYKTDFMSTKPQHGWNPQDGNPNQFGDDENDGRQKGGFNMGTFSLFRNNKKNNRGDVSMPPAAQRGKGRKGQPQYDDMFDTNADYLSGSHTKTSNKTLSDSDMSGKTLVQAPTKQGFFAKYFTKSNKEGTIYDNKADYDGGNDYPTMKSTMTVDSKTGTWTLRVVRPKNPTVARIRRILLGSFLCLVVLGGLLLLILYFTNSAIKALFSNSNFDAPAFNASIILKKTNFVDGADWLGFGTSLAWWARFAGETMYNTTAFENLMDLVFDKDKGMGLSVVRYNLGGTQAYAPGPWKAYADMPAVQLYYGGPYNFDLDKGQRATLIAAMKRGVVAAELFSASPPWWMTKSGSSMGYYDGNNNLDSSNYQLFANYLAQAVIYYRDTWNITFFSVAPFTEPTSYWWKYDNSTNTQEGCHFDQWILEPFLEVLTSTFKNKGLTKMLITGTDEVAYSYTQDDLTSQSLKSVQKINSHGYFDPPNSERQSFGNVVRGRGLKAWMSELGTGGQTMNPTYSIRNLGGIGLARQIVGDIYYSGVTAWVYWQAVDLSGWGLISAPSWSASYFNTVFNPGKQFYTMMQYSRWLRPGMDIIAADEGTDVAVIAGRSAANNSMALVALNAYNFTRTFGVDISAYAVGANSTLRKSNTTVLAFRTSDTEDHKAVTAPQYGSNSVVSISCPPYSVTTVVLWDLTWV</sequence>
<dbReference type="Proteomes" id="UP000319731">
    <property type="component" value="Unassembled WGS sequence"/>
</dbReference>
<feature type="transmembrane region" description="Helical" evidence="2">
    <location>
        <begin position="449"/>
        <end position="470"/>
    </location>
</feature>
<feature type="domain" description="Endo-beta-1,6-galactanase-like" evidence="3">
    <location>
        <begin position="509"/>
        <end position="814"/>
    </location>
</feature>
<dbReference type="AlphaFoldDB" id="A0A507BYM8"/>
<proteinExistence type="predicted"/>
<dbReference type="InterPro" id="IPR039514">
    <property type="entry name" value="6GAL-like"/>
</dbReference>
<accession>A0A507BYM8</accession>
<gene>
    <name evidence="4" type="ORF">SmJEL517_g04343</name>
</gene>
<evidence type="ECO:0000256" key="1">
    <source>
        <dbReference type="SAM" id="MobiDB-lite"/>
    </source>
</evidence>